<reference evidence="1" key="2">
    <citation type="submission" date="2022-01" db="EMBL/GenBank/DDBJ databases">
        <authorList>
            <person name="Yamashiro T."/>
            <person name="Shiraishi A."/>
            <person name="Satake H."/>
            <person name="Nakayama K."/>
        </authorList>
    </citation>
    <scope>NUCLEOTIDE SEQUENCE</scope>
</reference>
<dbReference type="Proteomes" id="UP001151760">
    <property type="component" value="Unassembled WGS sequence"/>
</dbReference>
<comment type="caution">
    <text evidence="1">The sequence shown here is derived from an EMBL/GenBank/DDBJ whole genome shotgun (WGS) entry which is preliminary data.</text>
</comment>
<reference evidence="1" key="1">
    <citation type="journal article" date="2022" name="Int. J. Mol. Sci.">
        <title>Draft Genome of Tanacetum Coccineum: Genomic Comparison of Closely Related Tanacetum-Family Plants.</title>
        <authorList>
            <person name="Yamashiro T."/>
            <person name="Shiraishi A."/>
            <person name="Nakayama K."/>
            <person name="Satake H."/>
        </authorList>
    </citation>
    <scope>NUCLEOTIDE SEQUENCE</scope>
</reference>
<name>A0ABQ5J2D5_9ASTR</name>
<gene>
    <name evidence="1" type="ORF">Tco_1122267</name>
</gene>
<proteinExistence type="predicted"/>
<evidence type="ECO:0000313" key="2">
    <source>
        <dbReference type="Proteomes" id="UP001151760"/>
    </source>
</evidence>
<keyword evidence="2" id="KW-1185">Reference proteome</keyword>
<protein>
    <submittedName>
        <fullName evidence="1">Uncharacterized protein</fullName>
    </submittedName>
</protein>
<organism evidence="1 2">
    <name type="scientific">Tanacetum coccineum</name>
    <dbReference type="NCBI Taxonomy" id="301880"/>
    <lineage>
        <taxon>Eukaryota</taxon>
        <taxon>Viridiplantae</taxon>
        <taxon>Streptophyta</taxon>
        <taxon>Embryophyta</taxon>
        <taxon>Tracheophyta</taxon>
        <taxon>Spermatophyta</taxon>
        <taxon>Magnoliopsida</taxon>
        <taxon>eudicotyledons</taxon>
        <taxon>Gunneridae</taxon>
        <taxon>Pentapetalae</taxon>
        <taxon>asterids</taxon>
        <taxon>campanulids</taxon>
        <taxon>Asterales</taxon>
        <taxon>Asteraceae</taxon>
        <taxon>Asteroideae</taxon>
        <taxon>Anthemideae</taxon>
        <taxon>Anthemidinae</taxon>
        <taxon>Tanacetum</taxon>
    </lineage>
</organism>
<sequence length="71" mass="8139">MANFPRLDALAVAANSRGLFEGMLVYCDWENARDLEFANGLHNLWVELLERTNKRQLFITELEGLCPSAKR</sequence>
<dbReference type="EMBL" id="BQNB010021382">
    <property type="protein sequence ID" value="GJU05837.1"/>
    <property type="molecule type" value="Genomic_DNA"/>
</dbReference>
<accession>A0ABQ5J2D5</accession>
<evidence type="ECO:0000313" key="1">
    <source>
        <dbReference type="EMBL" id="GJU05837.1"/>
    </source>
</evidence>